<accession>X0H3U6</accession>
<dbReference type="AlphaFoldDB" id="X0H3U6"/>
<dbReference type="EMBL" id="KK033415">
    <property type="protein sequence ID" value="EXL66690.1"/>
    <property type="molecule type" value="Genomic_DNA"/>
</dbReference>
<feature type="region of interest" description="Disordered" evidence="1">
    <location>
        <begin position="402"/>
        <end position="430"/>
    </location>
</feature>
<dbReference type="OrthoDB" id="3438035at2759"/>
<proteinExistence type="predicted"/>
<feature type="compositionally biased region" description="Acidic residues" evidence="1">
    <location>
        <begin position="408"/>
        <end position="428"/>
    </location>
</feature>
<dbReference type="PANTHER" id="PTHR24148:SF73">
    <property type="entry name" value="HET DOMAIN PROTEIN (AFU_ORTHOLOGUE AFUA_8G01020)"/>
    <property type="match status" value="1"/>
</dbReference>
<dbReference type="HOGENOM" id="CLU_605564_0_0_1"/>
<organism evidence="2">
    <name type="scientific">Fusarium oxysporum f. sp. conglutinans race 2 54008</name>
    <dbReference type="NCBI Taxonomy" id="1089457"/>
    <lineage>
        <taxon>Eukaryota</taxon>
        <taxon>Fungi</taxon>
        <taxon>Dikarya</taxon>
        <taxon>Ascomycota</taxon>
        <taxon>Pezizomycotina</taxon>
        <taxon>Sordariomycetes</taxon>
        <taxon>Hypocreomycetidae</taxon>
        <taxon>Hypocreales</taxon>
        <taxon>Nectriaceae</taxon>
        <taxon>Fusarium</taxon>
        <taxon>Fusarium oxysporum species complex</taxon>
    </lineage>
</organism>
<evidence type="ECO:0000256" key="1">
    <source>
        <dbReference type="SAM" id="MobiDB-lite"/>
    </source>
</evidence>
<gene>
    <name evidence="2" type="ORF">FOPG_17156</name>
</gene>
<evidence type="ECO:0000313" key="2">
    <source>
        <dbReference type="EMBL" id="EXL66690.1"/>
    </source>
</evidence>
<protein>
    <submittedName>
        <fullName evidence="2">Uncharacterized protein</fullName>
    </submittedName>
</protein>
<dbReference type="InterPro" id="IPR052895">
    <property type="entry name" value="HetReg/Transcr_Mod"/>
</dbReference>
<dbReference type="Proteomes" id="UP000030676">
    <property type="component" value="Unassembled WGS sequence"/>
</dbReference>
<dbReference type="PANTHER" id="PTHR24148">
    <property type="entry name" value="ANKYRIN REPEAT DOMAIN-CONTAINING PROTEIN 39 HOMOLOG-RELATED"/>
    <property type="match status" value="1"/>
</dbReference>
<reference evidence="2" key="1">
    <citation type="submission" date="2011-11" db="EMBL/GenBank/DDBJ databases">
        <title>The Genome Sequence of Fusarium oxysporum PHW808.</title>
        <authorList>
            <consortium name="The Broad Institute Genome Sequencing Platform"/>
            <person name="Ma L.-J."/>
            <person name="Gale L.R."/>
            <person name="Schwartz D.C."/>
            <person name="Zhou S."/>
            <person name="Corby-Kistler H."/>
            <person name="Young S.K."/>
            <person name="Zeng Q."/>
            <person name="Gargeya S."/>
            <person name="Fitzgerald M."/>
            <person name="Haas B."/>
            <person name="Abouelleil A."/>
            <person name="Alvarado L."/>
            <person name="Arachchi H.M."/>
            <person name="Berlin A."/>
            <person name="Brown A."/>
            <person name="Chapman S.B."/>
            <person name="Chen Z."/>
            <person name="Dunbar C."/>
            <person name="Freedman E."/>
            <person name="Gearin G."/>
            <person name="Goldberg J."/>
            <person name="Griggs A."/>
            <person name="Gujja S."/>
            <person name="Heiman D."/>
            <person name="Howarth C."/>
            <person name="Larson L."/>
            <person name="Lui A."/>
            <person name="MacDonald P.J.P."/>
            <person name="Montmayeur A."/>
            <person name="Murphy C."/>
            <person name="Neiman D."/>
            <person name="Pearson M."/>
            <person name="Priest M."/>
            <person name="Roberts A."/>
            <person name="Saif S."/>
            <person name="Shea T."/>
            <person name="Shenoy N."/>
            <person name="Sisk P."/>
            <person name="Stolte C."/>
            <person name="Sykes S."/>
            <person name="Wortman J."/>
            <person name="Nusbaum C."/>
            <person name="Birren B."/>
        </authorList>
    </citation>
    <scope>NUCLEOTIDE SEQUENCE [LARGE SCALE GENOMIC DNA]</scope>
    <source>
        <strain evidence="2">54008</strain>
    </source>
</reference>
<name>X0H3U6_FUSOX</name>
<sequence>MSSSLVNSDTNNGIHPLSLHRIRKSYRQRGALPVCDIFRYLLKNSMATDPRDLVYGMLGLLDEQDRNAITIDYKLGPMEIYQQVGRLLWSHHGEQALSELLPWLSFHGNDNGFPSWVPDFASQPIRGWRDHRTIHTTRPWRNQYENPFKSNQDVMVLQGIMFDIVQNVVITPDEFSDAEEIVPILKDIEELLLAAINCPMPPHHPLRPLNELKRQESVLQTLTKSEVETGDLFPGLDDEQVWARLMGRTPEIPIEIGGDNIFHRLSIMLKGKVLGRKVLTTETGFVGIGVPQIEVGDVIAFIYGTTAPLVLRRFEEDLSLPLIGGALVGLGVAMASMSQEEGKLFKDLKANIIQASRNLDKEAEIVQDAEASRADRVPWLIYTGFPIHLQGLCDTEIMSSYTLPRSGDDDDNSGGDGGDGDNDKEEEGGVVNINIDLRRILAAVETVYKEAK</sequence>
<reference evidence="2" key="2">
    <citation type="submission" date="2014-03" db="EMBL/GenBank/DDBJ databases">
        <title>The Genome Annotation of Fusarium oxysporum PHW808.</title>
        <authorList>
            <consortium name="The Broad Institute Genomics Platform"/>
            <person name="Ma L.-J."/>
            <person name="Corby-Kistler H."/>
            <person name="Broz K."/>
            <person name="Gale L.R."/>
            <person name="Jonkers W."/>
            <person name="O'Donnell K."/>
            <person name="Ploetz R."/>
            <person name="Steinberg C."/>
            <person name="Schwartz D.C."/>
            <person name="VanEtten H."/>
            <person name="Zhou S."/>
            <person name="Young S.K."/>
            <person name="Zeng Q."/>
            <person name="Gargeya S."/>
            <person name="Fitzgerald M."/>
            <person name="Abouelleil A."/>
            <person name="Alvarado L."/>
            <person name="Chapman S.B."/>
            <person name="Gainer-Dewar J."/>
            <person name="Goldberg J."/>
            <person name="Griggs A."/>
            <person name="Gujja S."/>
            <person name="Hansen M."/>
            <person name="Howarth C."/>
            <person name="Imamovic A."/>
            <person name="Ireland A."/>
            <person name="Larimer J."/>
            <person name="McCowan C."/>
            <person name="Murphy C."/>
            <person name="Pearson M."/>
            <person name="Poon T.W."/>
            <person name="Priest M."/>
            <person name="Roberts A."/>
            <person name="Saif S."/>
            <person name="Shea T."/>
            <person name="Sykes S."/>
            <person name="Wortman J."/>
            <person name="Nusbaum C."/>
            <person name="Birren B."/>
        </authorList>
    </citation>
    <scope>NUCLEOTIDE SEQUENCE</scope>
    <source>
        <strain evidence="2">54008</strain>
    </source>
</reference>